<accession>A0A919BL76</accession>
<name>A0A919BL76_9GAMM</name>
<comment type="caution">
    <text evidence="1">The sequence shown here is derived from an EMBL/GenBank/DDBJ whole genome shotgun (WGS) entry which is preliminary data.</text>
</comment>
<sequence length="128" mass="13980">MCKSPAQVMLITLMLIAFIGQTLAFSAMSCEMSMKMSPIEQLAQTDHIPVKHYSSSLAIDTSKAVNKHTQDCCDNDCVCPTNACTTTTALFSSVLTTAIYFESETPISLPTEQPNTIYSSLFRPPIFA</sequence>
<proteinExistence type="predicted"/>
<organism evidence="1 2">
    <name type="scientific">Thalassotalea marina</name>
    <dbReference type="NCBI Taxonomy" id="1673741"/>
    <lineage>
        <taxon>Bacteria</taxon>
        <taxon>Pseudomonadati</taxon>
        <taxon>Pseudomonadota</taxon>
        <taxon>Gammaproteobacteria</taxon>
        <taxon>Alteromonadales</taxon>
        <taxon>Colwelliaceae</taxon>
        <taxon>Thalassotalea</taxon>
    </lineage>
</organism>
<dbReference type="RefSeq" id="WP_189770794.1">
    <property type="nucleotide sequence ID" value="NZ_BNCK01000005.1"/>
</dbReference>
<dbReference type="Proteomes" id="UP000623842">
    <property type="component" value="Unassembled WGS sequence"/>
</dbReference>
<evidence type="ECO:0000313" key="2">
    <source>
        <dbReference type="Proteomes" id="UP000623842"/>
    </source>
</evidence>
<gene>
    <name evidence="1" type="ORF">GCM10017161_23760</name>
</gene>
<reference evidence="1" key="2">
    <citation type="submission" date="2020-09" db="EMBL/GenBank/DDBJ databases">
        <authorList>
            <person name="Sun Q."/>
            <person name="Kim S."/>
        </authorList>
    </citation>
    <scope>NUCLEOTIDE SEQUENCE</scope>
    <source>
        <strain evidence="1">KCTC 42731</strain>
    </source>
</reference>
<evidence type="ECO:0008006" key="3">
    <source>
        <dbReference type="Google" id="ProtNLM"/>
    </source>
</evidence>
<keyword evidence="2" id="KW-1185">Reference proteome</keyword>
<reference evidence="1" key="1">
    <citation type="journal article" date="2014" name="Int. J. Syst. Evol. Microbiol.">
        <title>Complete genome sequence of Corynebacterium casei LMG S-19264T (=DSM 44701T), isolated from a smear-ripened cheese.</title>
        <authorList>
            <consortium name="US DOE Joint Genome Institute (JGI-PGF)"/>
            <person name="Walter F."/>
            <person name="Albersmeier A."/>
            <person name="Kalinowski J."/>
            <person name="Ruckert C."/>
        </authorList>
    </citation>
    <scope>NUCLEOTIDE SEQUENCE</scope>
    <source>
        <strain evidence="1">KCTC 42731</strain>
    </source>
</reference>
<evidence type="ECO:0000313" key="1">
    <source>
        <dbReference type="EMBL" id="GHF94744.1"/>
    </source>
</evidence>
<dbReference type="EMBL" id="BNCK01000005">
    <property type="protein sequence ID" value="GHF94744.1"/>
    <property type="molecule type" value="Genomic_DNA"/>
</dbReference>
<dbReference type="AlphaFoldDB" id="A0A919BL76"/>
<protein>
    <recommendedName>
        <fullName evidence="3">CopL family metal-binding regulatory protein</fullName>
    </recommendedName>
</protein>
<dbReference type="PROSITE" id="PS51257">
    <property type="entry name" value="PROKAR_LIPOPROTEIN"/>
    <property type="match status" value="1"/>
</dbReference>